<feature type="region of interest" description="Disordered" evidence="1">
    <location>
        <begin position="30"/>
        <end position="62"/>
    </location>
</feature>
<evidence type="ECO:0000313" key="2">
    <source>
        <dbReference type="EMBL" id="KAK4662870.1"/>
    </source>
</evidence>
<sequence>MSGNYVQSLLRPSASNIIFDSEKDRNLNYAGRDSISSVEDEKHDADEYSKLQTPGHELSTSREEQPAAATWLLICRRILIHHSSVEAIKLYTTG</sequence>
<dbReference type="EMBL" id="JAFFHB010000008">
    <property type="protein sequence ID" value="KAK4662870.1"/>
    <property type="molecule type" value="Genomic_DNA"/>
</dbReference>
<comment type="caution">
    <text evidence="2">The sequence shown here is derived from an EMBL/GenBank/DDBJ whole genome shotgun (WGS) entry which is preliminary data.</text>
</comment>
<feature type="compositionally biased region" description="Basic and acidic residues" evidence="1">
    <location>
        <begin position="39"/>
        <end position="49"/>
    </location>
</feature>
<evidence type="ECO:0000256" key="1">
    <source>
        <dbReference type="SAM" id="MobiDB-lite"/>
    </source>
</evidence>
<keyword evidence="3" id="KW-1185">Reference proteome</keyword>
<evidence type="ECO:0000313" key="3">
    <source>
        <dbReference type="Proteomes" id="UP001326199"/>
    </source>
</evidence>
<dbReference type="Proteomes" id="UP001326199">
    <property type="component" value="Unassembled WGS sequence"/>
</dbReference>
<protein>
    <submittedName>
        <fullName evidence="2">Uncharacterized protein</fullName>
    </submittedName>
</protein>
<name>A0ABR0H4A0_9PEZI</name>
<reference evidence="2 3" key="1">
    <citation type="journal article" date="2023" name="bioRxiv">
        <title>High-quality genome assemblies of four members of thePodospora anserinaspecies complex.</title>
        <authorList>
            <person name="Ament-Velasquez S.L."/>
            <person name="Vogan A.A."/>
            <person name="Wallerman O."/>
            <person name="Hartmann F."/>
            <person name="Gautier V."/>
            <person name="Silar P."/>
            <person name="Giraud T."/>
            <person name="Johannesson H."/>
        </authorList>
    </citation>
    <scope>NUCLEOTIDE SEQUENCE [LARGE SCALE GENOMIC DNA]</scope>
    <source>
        <strain evidence="2 3">CBS 411.78</strain>
    </source>
</reference>
<dbReference type="RefSeq" id="XP_062762836.1">
    <property type="nucleotide sequence ID" value="XM_062906262.1"/>
</dbReference>
<dbReference type="GeneID" id="87926480"/>
<gene>
    <name evidence="2" type="ORF">QC763_0092760</name>
</gene>
<organism evidence="2 3">
    <name type="scientific">Podospora pseudopauciseta</name>
    <dbReference type="NCBI Taxonomy" id="2093780"/>
    <lineage>
        <taxon>Eukaryota</taxon>
        <taxon>Fungi</taxon>
        <taxon>Dikarya</taxon>
        <taxon>Ascomycota</taxon>
        <taxon>Pezizomycotina</taxon>
        <taxon>Sordariomycetes</taxon>
        <taxon>Sordariomycetidae</taxon>
        <taxon>Sordariales</taxon>
        <taxon>Podosporaceae</taxon>
        <taxon>Podospora</taxon>
    </lineage>
</organism>
<proteinExistence type="predicted"/>
<accession>A0ABR0H4A0</accession>